<dbReference type="SUPFAM" id="SSF48208">
    <property type="entry name" value="Six-hairpin glycosidases"/>
    <property type="match status" value="1"/>
</dbReference>
<dbReference type="Gene3D" id="1.50.10.10">
    <property type="match status" value="1"/>
</dbReference>
<dbReference type="InterPro" id="IPR004888">
    <property type="entry name" value="Glycoside_hydrolase_63"/>
</dbReference>
<evidence type="ECO:0000259" key="4">
    <source>
        <dbReference type="Pfam" id="PF22422"/>
    </source>
</evidence>
<evidence type="ECO:0000313" key="6">
    <source>
        <dbReference type="Proteomes" id="UP001597369"/>
    </source>
</evidence>
<evidence type="ECO:0000256" key="2">
    <source>
        <dbReference type="ARBA" id="ARBA00022801"/>
    </source>
</evidence>
<dbReference type="InterPro" id="IPR008928">
    <property type="entry name" value="6-hairpin_glycosidase_sf"/>
</dbReference>
<gene>
    <name evidence="5" type="ORF">ACFSKU_05170</name>
</gene>
<keyword evidence="6" id="KW-1185">Reference proteome</keyword>
<dbReference type="EMBL" id="JBHUHV010000018">
    <property type="protein sequence ID" value="MFD2066265.1"/>
    <property type="molecule type" value="Genomic_DNA"/>
</dbReference>
<evidence type="ECO:0000256" key="3">
    <source>
        <dbReference type="ARBA" id="ARBA00023295"/>
    </source>
</evidence>
<dbReference type="InterPro" id="IPR012341">
    <property type="entry name" value="6hp_glycosidase-like_sf"/>
</dbReference>
<protein>
    <submittedName>
        <fullName evidence="5">Amylo-alpha-1,6-glucosidase</fullName>
    </submittedName>
</protein>
<evidence type="ECO:0000313" key="5">
    <source>
        <dbReference type="EMBL" id="MFD2066265.1"/>
    </source>
</evidence>
<dbReference type="Proteomes" id="UP001597369">
    <property type="component" value="Unassembled WGS sequence"/>
</dbReference>
<comment type="caution">
    <text evidence="5">The sequence shown here is derived from an EMBL/GenBank/DDBJ whole genome shotgun (WGS) entry which is preliminary data.</text>
</comment>
<dbReference type="PANTHER" id="PTHR10412:SF11">
    <property type="entry name" value="MANNOSYL-OLIGOSACCHARIDE GLUCOSIDASE"/>
    <property type="match status" value="1"/>
</dbReference>
<evidence type="ECO:0000256" key="1">
    <source>
        <dbReference type="ARBA" id="ARBA00010833"/>
    </source>
</evidence>
<keyword evidence="3" id="KW-0326">Glycosidase</keyword>
<dbReference type="Pfam" id="PF22422">
    <property type="entry name" value="MGH1-like_GH"/>
    <property type="match status" value="1"/>
</dbReference>
<keyword evidence="2" id="KW-0378">Hydrolase</keyword>
<sequence>MPQQEEIKHDTDYNDEQVLSDHEIKQRVRKLLHDNMIEGEKGGYNFHYTKPSPETYPFQFFWDTCFHVFTLTALGEHDMAKKHIRSLFKLQKEDGFVGNILYWDRTLPGRITDLFQLKPKAWLHLFKPHMSALVQPPLVAQAVERIYKYSQDTGFLYEMLPKLKCYYGWLIHNRDFEQEGLLSIITPFESGMDWKASYDPVLNFKGKAGPRLFLKVMLIDAYNFFKGYDLRELYRKDRFIVKDAAFNTLFVQNLEALANLCAVVGDKDEEIFRKKAEQCTSSMLKYMYDEEDHAFYDLWGKGKQKLRVKTASIFFPIVLRNIPDEVCNDVLEHHLLSKDGFNVPFPLPSLSTNDAAFNPEESLYIWRGPTWVVFNWFMQQFLLEKGQMQEAQKLLHSVKKLITRSGFREYYNPFTGEGYGARDFTWSGLVLDMIHRQHEAEG</sequence>
<comment type="similarity">
    <text evidence="1">Belongs to the glycosyl hydrolase 63 family.</text>
</comment>
<name>A0ABW4WWL4_9BACT</name>
<dbReference type="InterPro" id="IPR054491">
    <property type="entry name" value="MGH1-like_GH"/>
</dbReference>
<dbReference type="RefSeq" id="WP_229961085.1">
    <property type="nucleotide sequence ID" value="NZ_JAJJWI010000010.1"/>
</dbReference>
<organism evidence="5 6">
    <name type="scientific">Pontibacter silvestris</name>
    <dbReference type="NCBI Taxonomy" id="2305183"/>
    <lineage>
        <taxon>Bacteria</taxon>
        <taxon>Pseudomonadati</taxon>
        <taxon>Bacteroidota</taxon>
        <taxon>Cytophagia</taxon>
        <taxon>Cytophagales</taxon>
        <taxon>Hymenobacteraceae</taxon>
        <taxon>Pontibacter</taxon>
    </lineage>
</organism>
<dbReference type="PANTHER" id="PTHR10412">
    <property type="entry name" value="MANNOSYL-OLIGOSACCHARIDE GLUCOSIDASE"/>
    <property type="match status" value="1"/>
</dbReference>
<feature type="domain" description="Mannosylglycerate hydrolase MGH1-like glycoside hydrolase" evidence="4">
    <location>
        <begin position="56"/>
        <end position="427"/>
    </location>
</feature>
<reference evidence="6" key="1">
    <citation type="journal article" date="2019" name="Int. J. Syst. Evol. Microbiol.">
        <title>The Global Catalogue of Microorganisms (GCM) 10K type strain sequencing project: providing services to taxonomists for standard genome sequencing and annotation.</title>
        <authorList>
            <consortium name="The Broad Institute Genomics Platform"/>
            <consortium name="The Broad Institute Genome Sequencing Center for Infectious Disease"/>
            <person name="Wu L."/>
            <person name="Ma J."/>
        </authorList>
    </citation>
    <scope>NUCLEOTIDE SEQUENCE [LARGE SCALE GENOMIC DNA]</scope>
    <source>
        <strain evidence="6">JCM 16545</strain>
    </source>
</reference>
<proteinExistence type="inferred from homology"/>
<accession>A0ABW4WWL4</accession>